<gene>
    <name evidence="4" type="ORF">ACFSSA_04410</name>
</gene>
<feature type="domain" description="PA14" evidence="3">
    <location>
        <begin position="193"/>
        <end position="354"/>
    </location>
</feature>
<evidence type="ECO:0000313" key="4">
    <source>
        <dbReference type="EMBL" id="MFD2255912.1"/>
    </source>
</evidence>
<evidence type="ECO:0000256" key="1">
    <source>
        <dbReference type="SAM" id="MobiDB-lite"/>
    </source>
</evidence>
<evidence type="ECO:0000256" key="2">
    <source>
        <dbReference type="SAM" id="Phobius"/>
    </source>
</evidence>
<keyword evidence="2" id="KW-0472">Membrane</keyword>
<name>A0ABW5D4Z0_9BACT</name>
<protein>
    <recommendedName>
        <fullName evidence="3">PA14 domain-containing protein</fullName>
    </recommendedName>
</protein>
<dbReference type="InterPro" id="IPR037524">
    <property type="entry name" value="PA14/GLEYA"/>
</dbReference>
<accession>A0ABW5D4Z0</accession>
<reference evidence="5" key="1">
    <citation type="journal article" date="2019" name="Int. J. Syst. Evol. Microbiol.">
        <title>The Global Catalogue of Microorganisms (GCM) 10K type strain sequencing project: providing services to taxonomists for standard genome sequencing and annotation.</title>
        <authorList>
            <consortium name="The Broad Institute Genomics Platform"/>
            <consortium name="The Broad Institute Genome Sequencing Center for Infectious Disease"/>
            <person name="Wu L."/>
            <person name="Ma J."/>
        </authorList>
    </citation>
    <scope>NUCLEOTIDE SEQUENCE [LARGE SCALE GENOMIC DNA]</scope>
    <source>
        <strain evidence="5">CGMCC 4.7106</strain>
    </source>
</reference>
<proteinExistence type="predicted"/>
<evidence type="ECO:0000313" key="5">
    <source>
        <dbReference type="Proteomes" id="UP001597375"/>
    </source>
</evidence>
<dbReference type="PROSITE" id="PS51820">
    <property type="entry name" value="PA14"/>
    <property type="match status" value="1"/>
</dbReference>
<dbReference type="EMBL" id="JBHUIT010000003">
    <property type="protein sequence ID" value="MFD2255912.1"/>
    <property type="molecule type" value="Genomic_DNA"/>
</dbReference>
<feature type="transmembrane region" description="Helical" evidence="2">
    <location>
        <begin position="20"/>
        <end position="46"/>
    </location>
</feature>
<keyword evidence="5" id="KW-1185">Reference proteome</keyword>
<feature type="region of interest" description="Disordered" evidence="1">
    <location>
        <begin position="65"/>
        <end position="85"/>
    </location>
</feature>
<organism evidence="4 5">
    <name type="scientific">Luteolibacter algae</name>
    <dbReference type="NCBI Taxonomy" id="454151"/>
    <lineage>
        <taxon>Bacteria</taxon>
        <taxon>Pseudomonadati</taxon>
        <taxon>Verrucomicrobiota</taxon>
        <taxon>Verrucomicrobiia</taxon>
        <taxon>Verrucomicrobiales</taxon>
        <taxon>Verrucomicrobiaceae</taxon>
        <taxon>Luteolibacter</taxon>
    </lineage>
</organism>
<sequence length="394" mass="43674">MSLHIQPNSEVSAWLKRRKFLQAFSSIALSFLLIAGVLLALAYFVLPTLEKTVDMAVAYSVPSIEDEPNERPDKVKLPQKPAPAAAPSMSQKVISAQSMNDVAIPQLDTVDSPDVIEFGSGMDDFGAGWADTGMGAGEGVSGSSFGSTQKIDSALKGNLYDFKQDPKGNPRRFETSEVGPYAKAVESLQRSRFRESAFRDYYKAEQDLYLTHVAIPLSNAEVGPKFFNVEKEVQPKGWVANYSGRIIVPETGTYRFAGIGDDYLVVYIDGRPRLFGCWPSLQNTVRGSWDPSEEAPSHKSPIGQPIIYGDWMKLKKGETLEMNLALGERPGGKVGFVLLIQEKSEDYETDASTGRPILSLFTTGPISESRKKEISEEFGNFRFDWDRMKIWGFH</sequence>
<comment type="caution">
    <text evidence="4">The sequence shown here is derived from an EMBL/GenBank/DDBJ whole genome shotgun (WGS) entry which is preliminary data.</text>
</comment>
<evidence type="ECO:0000259" key="3">
    <source>
        <dbReference type="PROSITE" id="PS51820"/>
    </source>
</evidence>
<keyword evidence="2" id="KW-1133">Transmembrane helix</keyword>
<dbReference type="RefSeq" id="WP_386818697.1">
    <property type="nucleotide sequence ID" value="NZ_JBHUIT010000003.1"/>
</dbReference>
<keyword evidence="2" id="KW-0812">Transmembrane</keyword>
<dbReference type="Proteomes" id="UP001597375">
    <property type="component" value="Unassembled WGS sequence"/>
</dbReference>